<feature type="transmembrane region" description="Helical" evidence="15">
    <location>
        <begin position="271"/>
        <end position="292"/>
    </location>
</feature>
<dbReference type="InterPro" id="IPR006202">
    <property type="entry name" value="Neur_chan_lig-bd"/>
</dbReference>
<keyword evidence="11" id="KW-0325">Glycoprotein</keyword>
<dbReference type="Pfam" id="PF02931">
    <property type="entry name" value="Neur_chan_LBD"/>
    <property type="match status" value="1"/>
</dbReference>
<dbReference type="InterPro" id="IPR006201">
    <property type="entry name" value="Neur_channel"/>
</dbReference>
<gene>
    <name evidence="19" type="ORF">DC041_0004745</name>
</gene>
<proteinExistence type="inferred from homology"/>
<evidence type="ECO:0000259" key="17">
    <source>
        <dbReference type="Pfam" id="PF02931"/>
    </source>
</evidence>
<evidence type="ECO:0000256" key="8">
    <source>
        <dbReference type="ARBA" id="ARBA00023136"/>
    </source>
</evidence>
<keyword evidence="2 15" id="KW-0813">Transport</keyword>
<keyword evidence="6" id="KW-0770">Synapse</keyword>
<dbReference type="InterPro" id="IPR006029">
    <property type="entry name" value="Neurotrans-gated_channel_TM"/>
</dbReference>
<dbReference type="SUPFAM" id="SSF63712">
    <property type="entry name" value="Nicotinic receptor ligand binding domain-like"/>
    <property type="match status" value="1"/>
</dbReference>
<dbReference type="Gene3D" id="2.70.170.10">
    <property type="entry name" value="Neurotransmitter-gated ion-channel ligand-binding domain"/>
    <property type="match status" value="1"/>
</dbReference>
<evidence type="ECO:0000256" key="12">
    <source>
        <dbReference type="ARBA" id="ARBA00023286"/>
    </source>
</evidence>
<sequence length="1193" mass="135306">MNSNFLHPLESQYTDKWTEKSLIKDLLRDYEKRARPVVDGMSPEITVGNTTVQQITVAFGLGLIQILQLNENEQILTVSVRSLYRWTDYHLVWNPEEYENITHINIPTDKIWLPDIALYNYADERLEERRECAVRVDHNGVVEWHPMAIYKSTCPVKIKYFPYDKQVCYLRFGPWTFDSARVNITFYDEGFSMKDYVESPEWSVLNYWQKHRTHAYPCCPEQYSDTLFFIKIERQAAYYNYILILPCFLLSSLTLVLFWLPPETPAKMVLGNYYCINMTLVTLSTFLCLIVVNLHFRGDRRTEVPFWLRKVHFLNIFMNSSSLHLPPLNWLHLALHHGSRILLVNVGPPGGPPPPTSASSNKPTEKPVTNMNSVHNFMTSPDNFLRGNLFDPKMFSATRSDFNEKFSDVYKVVLDIHAPLTQLALHHGSRILLVNVGPPGGPPPPTSASSNKPTEKPVTNMNSVHNFMTSPDNFLRGNLFDPKMFSATRSDFNEKFSDNAKVNRFGKPHGNKFYSPEFCYTNSRQAHMRSQFPTGSPNHKFPGCYYPDNEAEMKHFPQFSRRQTQETEQTTPCSFCPACAGLAAAAAASGRGSNDIDPGYHAEQQYSLQTTPKNHFTQDPTDELAALALHHGSRILLVNVGPPGGPPPPTSASSNKPTEKPVTNMNSVHNFMTSPDNFLRGNLFDPKMFSATRSDFNEKFSGIHSIFANVYDQNAHNWILLFRINYGSTFVFLSNYSDNAKLALHHGSRILLVNVGPPGGPPPPTSASSNKPTEKPVTNMNSVHNFMTSPDNFLRGNLFDPKMFSATRSDFNEKFSDNAKVNRFGKPHGNKFYSPEFCYTNSRQAHMRSQFPTGSPNHKFPGCYYPDNEAEMKHFPQFSRRQTQETEQTTPCSFCPACAGLAAAAAASGRGSNDIDPGYHAEQQYSLQTTPKNHFTQDPTDELAAVWTTAINDSNIFNKRLSSRGLIENNKQSEDEEETTDDEDDEPHSTRNKSIGPDLEHFLLQCIKPGASKKAISAANAKWNSSLQNAQLTSPLYPFTSPICQDDSEDDERNKMNLPRWSSAGHSIGSRSHRGINHNSDKEINHDPDNNNLWRANSSSFIGHKFKKSTNNSDQRLLKRVHMVTRDVSEIVKGIRFMQKQNEKKEKNNKIISEWRAVGMVLDRLFFIIYLCALGISILLYFPRSGEDSEETT</sequence>
<dbReference type="GO" id="GO:0004888">
    <property type="term" value="F:transmembrane signaling receptor activity"/>
    <property type="evidence" value="ECO:0007669"/>
    <property type="project" value="InterPro"/>
</dbReference>
<protein>
    <submittedName>
        <fullName evidence="19">Uncharacterized protein</fullName>
    </submittedName>
</protein>
<dbReference type="Gene3D" id="1.20.58.390">
    <property type="entry name" value="Neurotransmitter-gated ion-channel transmembrane domain"/>
    <property type="match status" value="3"/>
</dbReference>
<keyword evidence="7 15" id="KW-0406">Ion transport</keyword>
<keyword evidence="10" id="KW-0675">Receptor</keyword>
<feature type="compositionally biased region" description="Basic and acidic residues" evidence="16">
    <location>
        <begin position="1079"/>
        <end position="1089"/>
    </location>
</feature>
<dbReference type="EMBL" id="QMKO01001539">
    <property type="protein sequence ID" value="RTG88941.1"/>
    <property type="molecule type" value="Genomic_DNA"/>
</dbReference>
<evidence type="ECO:0000256" key="11">
    <source>
        <dbReference type="ARBA" id="ARBA00023180"/>
    </source>
</evidence>
<dbReference type="InterPro" id="IPR002394">
    <property type="entry name" value="Nicotinic_acetylcholine_rcpt"/>
</dbReference>
<keyword evidence="3" id="KW-1003">Cell membrane</keyword>
<keyword evidence="4 15" id="KW-0812">Transmembrane</keyword>
<feature type="compositionally biased region" description="Polar residues" evidence="16">
    <location>
        <begin position="651"/>
        <end position="662"/>
    </location>
</feature>
<evidence type="ECO:0000256" key="14">
    <source>
        <dbReference type="ARBA" id="ARBA00034099"/>
    </source>
</evidence>
<feature type="region of interest" description="Disordered" evidence="16">
    <location>
        <begin position="637"/>
        <end position="662"/>
    </location>
</feature>
<dbReference type="STRING" id="6184.A0A430QMQ0"/>
<reference evidence="19 20" key="1">
    <citation type="journal article" date="2019" name="PLoS Pathog.">
        <title>Genome sequence of the bovine parasite Schistosoma bovis Tanzania.</title>
        <authorList>
            <person name="Oey H."/>
            <person name="Zakrzewski M."/>
            <person name="Gobert G."/>
            <person name="Gravermann K."/>
            <person name="Stoye J."/>
            <person name="Jones M."/>
            <person name="Mcmanus D."/>
            <person name="Krause L."/>
        </authorList>
    </citation>
    <scope>NUCLEOTIDE SEQUENCE [LARGE SCALE GENOMIC DNA]</scope>
    <source>
        <strain evidence="19 20">TAN1997</strain>
    </source>
</reference>
<feature type="compositionally biased region" description="Polar residues" evidence="16">
    <location>
        <begin position="357"/>
        <end position="366"/>
    </location>
</feature>
<evidence type="ECO:0000256" key="4">
    <source>
        <dbReference type="ARBA" id="ARBA00022692"/>
    </source>
</evidence>
<evidence type="ECO:0000256" key="9">
    <source>
        <dbReference type="ARBA" id="ARBA00023157"/>
    </source>
</evidence>
<feature type="compositionally biased region" description="Polar residues" evidence="16">
    <location>
        <begin position="447"/>
        <end position="456"/>
    </location>
</feature>
<evidence type="ECO:0000256" key="3">
    <source>
        <dbReference type="ARBA" id="ARBA00022475"/>
    </source>
</evidence>
<dbReference type="PANTHER" id="PTHR18945">
    <property type="entry name" value="NEUROTRANSMITTER GATED ION CHANNEL"/>
    <property type="match status" value="1"/>
</dbReference>
<dbReference type="AlphaFoldDB" id="A0A430QMQ0"/>
<evidence type="ECO:0000256" key="7">
    <source>
        <dbReference type="ARBA" id="ARBA00023065"/>
    </source>
</evidence>
<evidence type="ECO:0000256" key="2">
    <source>
        <dbReference type="ARBA" id="ARBA00022448"/>
    </source>
</evidence>
<evidence type="ECO:0000256" key="15">
    <source>
        <dbReference type="RuleBase" id="RU000687"/>
    </source>
</evidence>
<dbReference type="InterPro" id="IPR018000">
    <property type="entry name" value="Neurotransmitter_ion_chnl_CS"/>
</dbReference>
<dbReference type="CDD" id="cd19051">
    <property type="entry name" value="LGIC_TM_cation"/>
    <property type="match status" value="1"/>
</dbReference>
<dbReference type="PRINTS" id="PR00254">
    <property type="entry name" value="NICOTINICR"/>
</dbReference>
<keyword evidence="20" id="KW-1185">Reference proteome</keyword>
<keyword evidence="9" id="KW-1015">Disulfide bond</keyword>
<comment type="subcellular location">
    <subcellularLocation>
        <location evidence="14">Synaptic cell membrane</location>
        <topology evidence="14">Multi-pass membrane protein</topology>
    </subcellularLocation>
</comment>
<evidence type="ECO:0000256" key="10">
    <source>
        <dbReference type="ARBA" id="ARBA00023170"/>
    </source>
</evidence>
<dbReference type="SUPFAM" id="SSF90112">
    <property type="entry name" value="Neurotransmitter-gated ion-channel transmembrane pore"/>
    <property type="match status" value="2"/>
</dbReference>
<evidence type="ECO:0000256" key="16">
    <source>
        <dbReference type="SAM" id="MobiDB-lite"/>
    </source>
</evidence>
<dbReference type="CDD" id="cd19033">
    <property type="entry name" value="LGIC_ECD_nAChR_proto-like"/>
    <property type="match status" value="1"/>
</dbReference>
<evidence type="ECO:0000256" key="6">
    <source>
        <dbReference type="ARBA" id="ARBA00023018"/>
    </source>
</evidence>
<dbReference type="InterPro" id="IPR036719">
    <property type="entry name" value="Neuro-gated_channel_TM_sf"/>
</dbReference>
<feature type="transmembrane region" description="Helical" evidence="15">
    <location>
        <begin position="238"/>
        <end position="259"/>
    </location>
</feature>
<feature type="compositionally biased region" description="Polar residues" evidence="16">
    <location>
        <begin position="766"/>
        <end position="775"/>
    </location>
</feature>
<keyword evidence="12" id="KW-1071">Ligand-gated ion channel</keyword>
<accession>A0A430QMQ0</accession>
<comment type="caution">
    <text evidence="19">The sequence shown here is derived from an EMBL/GenBank/DDBJ whole genome shotgun (WGS) entry which is preliminary data.</text>
</comment>
<evidence type="ECO:0000313" key="19">
    <source>
        <dbReference type="EMBL" id="RTG88941.1"/>
    </source>
</evidence>
<feature type="region of interest" description="Disordered" evidence="16">
    <location>
        <begin position="346"/>
        <end position="366"/>
    </location>
</feature>
<feature type="region of interest" description="Disordered" evidence="16">
    <location>
        <begin position="756"/>
        <end position="775"/>
    </location>
</feature>
<dbReference type="PROSITE" id="PS00236">
    <property type="entry name" value="NEUROTR_ION_CHANNEL"/>
    <property type="match status" value="1"/>
</dbReference>
<evidence type="ECO:0000259" key="18">
    <source>
        <dbReference type="Pfam" id="PF02932"/>
    </source>
</evidence>
<feature type="region of interest" description="Disordered" evidence="16">
    <location>
        <begin position="436"/>
        <end position="456"/>
    </location>
</feature>
<evidence type="ECO:0000256" key="5">
    <source>
        <dbReference type="ARBA" id="ARBA00022989"/>
    </source>
</evidence>
<feature type="transmembrane region" description="Helical" evidence="15">
    <location>
        <begin position="1165"/>
        <end position="1183"/>
    </location>
</feature>
<feature type="compositionally biased region" description="Acidic residues" evidence="16">
    <location>
        <begin position="974"/>
        <end position="986"/>
    </location>
</feature>
<dbReference type="PRINTS" id="PR00252">
    <property type="entry name" value="NRIONCHANNEL"/>
</dbReference>
<dbReference type="GO" id="GO:0022848">
    <property type="term" value="F:acetylcholine-gated monoatomic cation-selective channel activity"/>
    <property type="evidence" value="ECO:0007669"/>
    <property type="project" value="InterPro"/>
</dbReference>
<comment type="similarity">
    <text evidence="1">Belongs to the ligand-gated ion channel (TC 1.A.9) family. Acetylcholine receptor (TC 1.A.9.1) subfamily.</text>
</comment>
<comment type="caution">
    <text evidence="15">Lacks conserved residue(s) required for the propagation of feature annotation.</text>
</comment>
<evidence type="ECO:0000313" key="20">
    <source>
        <dbReference type="Proteomes" id="UP000290809"/>
    </source>
</evidence>
<dbReference type="InterPro" id="IPR038050">
    <property type="entry name" value="Neuro_actylchol_rec"/>
</dbReference>
<name>A0A430QMQ0_SCHBO</name>
<evidence type="ECO:0000256" key="13">
    <source>
        <dbReference type="ARBA" id="ARBA00023303"/>
    </source>
</evidence>
<organism evidence="19 20">
    <name type="scientific">Schistosoma bovis</name>
    <name type="common">Blood fluke</name>
    <dbReference type="NCBI Taxonomy" id="6184"/>
    <lineage>
        <taxon>Eukaryota</taxon>
        <taxon>Metazoa</taxon>
        <taxon>Spiralia</taxon>
        <taxon>Lophotrochozoa</taxon>
        <taxon>Platyhelminthes</taxon>
        <taxon>Trematoda</taxon>
        <taxon>Digenea</taxon>
        <taxon>Strigeidida</taxon>
        <taxon>Schistosomatoidea</taxon>
        <taxon>Schistosomatidae</taxon>
        <taxon>Schistosoma</taxon>
    </lineage>
</organism>
<keyword evidence="8 15" id="KW-0472">Membrane</keyword>
<dbReference type="Pfam" id="PF02932">
    <property type="entry name" value="Neur_chan_memb"/>
    <property type="match status" value="1"/>
</dbReference>
<dbReference type="FunFam" id="2.70.170.10:FF:000016">
    <property type="entry name" value="Nicotinic acetylcholine receptor subunit"/>
    <property type="match status" value="1"/>
</dbReference>
<feature type="region of interest" description="Disordered" evidence="16">
    <location>
        <begin position="1036"/>
        <end position="1091"/>
    </location>
</feature>
<evidence type="ECO:0000256" key="1">
    <source>
        <dbReference type="ARBA" id="ARBA00009237"/>
    </source>
</evidence>
<dbReference type="InterPro" id="IPR036734">
    <property type="entry name" value="Neur_chan_lig-bd_sf"/>
</dbReference>
<keyword evidence="13 15" id="KW-0407">Ion channel</keyword>
<feature type="domain" description="Neurotransmitter-gated ion-channel ligand-binding" evidence="17">
    <location>
        <begin position="19"/>
        <end position="235"/>
    </location>
</feature>
<dbReference type="GO" id="GO:0045211">
    <property type="term" value="C:postsynaptic membrane"/>
    <property type="evidence" value="ECO:0007669"/>
    <property type="project" value="InterPro"/>
</dbReference>
<dbReference type="Proteomes" id="UP000290809">
    <property type="component" value="Unassembled WGS sequence"/>
</dbReference>
<feature type="domain" description="Neurotransmitter-gated ion-channel transmembrane" evidence="18">
    <location>
        <begin position="1055"/>
        <end position="1182"/>
    </location>
</feature>
<feature type="region of interest" description="Disordered" evidence="16">
    <location>
        <begin position="967"/>
        <end position="996"/>
    </location>
</feature>
<keyword evidence="5 15" id="KW-1133">Transmembrane helix</keyword>